<keyword evidence="3" id="KW-1185">Reference proteome</keyword>
<organism evidence="2 3">
    <name type="scientific">Adiantum capillus-veneris</name>
    <name type="common">Maidenhair fern</name>
    <dbReference type="NCBI Taxonomy" id="13818"/>
    <lineage>
        <taxon>Eukaryota</taxon>
        <taxon>Viridiplantae</taxon>
        <taxon>Streptophyta</taxon>
        <taxon>Embryophyta</taxon>
        <taxon>Tracheophyta</taxon>
        <taxon>Polypodiopsida</taxon>
        <taxon>Polypodiidae</taxon>
        <taxon>Polypodiales</taxon>
        <taxon>Pteridineae</taxon>
        <taxon>Pteridaceae</taxon>
        <taxon>Vittarioideae</taxon>
        <taxon>Adiantum</taxon>
    </lineage>
</organism>
<protein>
    <recommendedName>
        <fullName evidence="1">F-box domain-containing protein</fullName>
    </recommendedName>
</protein>
<dbReference type="InterPro" id="IPR036047">
    <property type="entry name" value="F-box-like_dom_sf"/>
</dbReference>
<dbReference type="PANTHER" id="PTHR48218">
    <property type="entry name" value="F-BOX DOMAIN CONTAINING PROTEIN"/>
    <property type="match status" value="1"/>
</dbReference>
<dbReference type="OrthoDB" id="1923816at2759"/>
<evidence type="ECO:0000313" key="3">
    <source>
        <dbReference type="Proteomes" id="UP000886520"/>
    </source>
</evidence>
<accession>A0A9D4VGA3</accession>
<dbReference type="PANTHER" id="PTHR48218:SF4">
    <property type="entry name" value="F-BOX DOMAIN-CONTAINING PROTEIN"/>
    <property type="match status" value="1"/>
</dbReference>
<gene>
    <name evidence="2" type="ORF">GOP47_0001036</name>
</gene>
<dbReference type="Gene3D" id="1.20.1280.50">
    <property type="match status" value="1"/>
</dbReference>
<dbReference type="InterPro" id="IPR001810">
    <property type="entry name" value="F-box_dom"/>
</dbReference>
<dbReference type="Proteomes" id="UP000886520">
    <property type="component" value="Chromosome 1"/>
</dbReference>
<proteinExistence type="predicted"/>
<evidence type="ECO:0000259" key="1">
    <source>
        <dbReference type="Pfam" id="PF12937"/>
    </source>
</evidence>
<name>A0A9D4VGA3_ADICA</name>
<comment type="caution">
    <text evidence="2">The sequence shown here is derived from an EMBL/GenBank/DDBJ whole genome shotgun (WGS) entry which is preliminary data.</text>
</comment>
<dbReference type="AlphaFoldDB" id="A0A9D4VGA3"/>
<sequence>MVCSSFEGVGWGAALTRRARQEEATDPLVVLGLDLFFTNVLPRLDAPSLAACIAVCSAWRACCTSDLLWAPLLSRLLSLRAHLPLPLLRSPSHLSPYHAFSITMLDASKVELSPVEMCARIWEMKVKPTCGPYWHSLDPTSRDEDPLLRRFQCDFSVTPMQDNDPIWGGQESTWQFVTAKKSNGKQSGQYIRINSWPQHRVVRLADGRWRLDNYYASYTTCPDQEENTPPYVRGKKLEFCPRCNPEPAEKKEG</sequence>
<evidence type="ECO:0000313" key="2">
    <source>
        <dbReference type="EMBL" id="KAI5084867.1"/>
    </source>
</evidence>
<dbReference type="Pfam" id="PF12937">
    <property type="entry name" value="F-box-like"/>
    <property type="match status" value="1"/>
</dbReference>
<feature type="domain" description="F-box" evidence="1">
    <location>
        <begin position="39"/>
        <end position="70"/>
    </location>
</feature>
<reference evidence="2" key="1">
    <citation type="submission" date="2021-01" db="EMBL/GenBank/DDBJ databases">
        <title>Adiantum capillus-veneris genome.</title>
        <authorList>
            <person name="Fang Y."/>
            <person name="Liao Q."/>
        </authorList>
    </citation>
    <scope>NUCLEOTIDE SEQUENCE</scope>
    <source>
        <strain evidence="2">H3</strain>
        <tissue evidence="2">Leaf</tissue>
    </source>
</reference>
<dbReference type="SUPFAM" id="SSF81383">
    <property type="entry name" value="F-box domain"/>
    <property type="match status" value="1"/>
</dbReference>
<dbReference type="EMBL" id="JABFUD020000001">
    <property type="protein sequence ID" value="KAI5084867.1"/>
    <property type="molecule type" value="Genomic_DNA"/>
</dbReference>